<evidence type="ECO:0000259" key="5">
    <source>
        <dbReference type="Pfam" id="PF00048"/>
    </source>
</evidence>
<name>D2GTX1_AILME</name>
<evidence type="ECO:0000313" key="6">
    <source>
        <dbReference type="EMBL" id="EFB22227.1"/>
    </source>
</evidence>
<feature type="signal peptide" evidence="4">
    <location>
        <begin position="1"/>
        <end position="18"/>
    </location>
</feature>
<feature type="region of interest" description="Disordered" evidence="3">
    <location>
        <begin position="147"/>
        <end position="168"/>
    </location>
</feature>
<feature type="region of interest" description="Disordered" evidence="3">
    <location>
        <begin position="190"/>
        <end position="257"/>
    </location>
</feature>
<keyword evidence="2" id="KW-0202">Cytokine</keyword>
<feature type="domain" description="Chemokine interleukin-8-like" evidence="5">
    <location>
        <begin position="104"/>
        <end position="135"/>
    </location>
</feature>
<gene>
    <name evidence="6" type="ORF">PANDA_000035</name>
</gene>
<evidence type="ECO:0000256" key="2">
    <source>
        <dbReference type="ARBA" id="ARBA00022514"/>
    </source>
</evidence>
<dbReference type="AlphaFoldDB" id="D2GTX1"/>
<dbReference type="InterPro" id="IPR036048">
    <property type="entry name" value="Interleukin_8-like_sf"/>
</dbReference>
<dbReference type="EMBL" id="GL192338">
    <property type="protein sequence ID" value="EFB22227.1"/>
    <property type="molecule type" value="Genomic_DNA"/>
</dbReference>
<accession>D2GTX1</accession>
<dbReference type="InParanoid" id="D2GTX1"/>
<keyword evidence="1" id="KW-0145">Chemotaxis</keyword>
<dbReference type="InterPro" id="IPR001811">
    <property type="entry name" value="Chemokine_IL8-like_dom"/>
</dbReference>
<dbReference type="Gene3D" id="2.40.50.40">
    <property type="match status" value="1"/>
</dbReference>
<proteinExistence type="predicted"/>
<dbReference type="GO" id="GO:0006955">
    <property type="term" value="P:immune response"/>
    <property type="evidence" value="ECO:0007669"/>
    <property type="project" value="InterPro"/>
</dbReference>
<dbReference type="GO" id="GO:0008009">
    <property type="term" value="F:chemokine activity"/>
    <property type="evidence" value="ECO:0007669"/>
    <property type="project" value="InterPro"/>
</dbReference>
<dbReference type="SUPFAM" id="SSF54117">
    <property type="entry name" value="Interleukin 8-like chemokines"/>
    <property type="match status" value="1"/>
</dbReference>
<organism evidence="6">
    <name type="scientific">Ailuropoda melanoleuca</name>
    <name type="common">Giant panda</name>
    <dbReference type="NCBI Taxonomy" id="9646"/>
    <lineage>
        <taxon>Eukaryota</taxon>
        <taxon>Metazoa</taxon>
        <taxon>Chordata</taxon>
        <taxon>Craniata</taxon>
        <taxon>Vertebrata</taxon>
        <taxon>Euteleostomi</taxon>
        <taxon>Mammalia</taxon>
        <taxon>Eutheria</taxon>
        <taxon>Laurasiatheria</taxon>
        <taxon>Carnivora</taxon>
        <taxon>Caniformia</taxon>
        <taxon>Ursidae</taxon>
        <taxon>Ailuropoda</taxon>
    </lineage>
</organism>
<evidence type="ECO:0000256" key="3">
    <source>
        <dbReference type="SAM" id="MobiDB-lite"/>
    </source>
</evidence>
<protein>
    <recommendedName>
        <fullName evidence="5">Chemokine interleukin-8-like domain-containing protein</fullName>
    </recommendedName>
</protein>
<sequence length="257" mass="28117">MIPLKMLVLIMLLLGASLQRLFYPRVFLDTEGISVKAGALVPGAREERDVYPWLEDKGRNKTANAGTQLVSALLGHRAAAFTVALTSVKHRSGKLSRGTNVGRECCLEYFKGAIPLRRLKMWYRTSRECPKEAIVPRQICRCDRTATEARTDRGNREDNTSTNQDHENLPCTDLQMATACFRRKGQLSEMLSSTVTRREDERSPLVSSRCASSEDRCVPPTGKASLRPAGPVLSPHGGGPAAASTGPSTMSSVADRT</sequence>
<feature type="chain" id="PRO_5003031602" description="Chemokine interleukin-8-like domain-containing protein" evidence="4">
    <location>
        <begin position="19"/>
        <end position="257"/>
    </location>
</feature>
<evidence type="ECO:0000256" key="1">
    <source>
        <dbReference type="ARBA" id="ARBA00022500"/>
    </source>
</evidence>
<dbReference type="GO" id="GO:0005615">
    <property type="term" value="C:extracellular space"/>
    <property type="evidence" value="ECO:0007669"/>
    <property type="project" value="UniProtKB-KW"/>
</dbReference>
<evidence type="ECO:0000256" key="4">
    <source>
        <dbReference type="SAM" id="SignalP"/>
    </source>
</evidence>
<reference evidence="6" key="1">
    <citation type="journal article" date="2010" name="Nature">
        <title>The sequence and de novo assembly of the giant panda genome.</title>
        <authorList>
            <person name="Li R."/>
            <person name="Fan W."/>
            <person name="Tian G."/>
            <person name="Zhu H."/>
            <person name="He L."/>
            <person name="Cai J."/>
            <person name="Huang Q."/>
            <person name="Cai Q."/>
            <person name="Li B."/>
            <person name="Bai Y."/>
            <person name="Zhang Z."/>
            <person name="Zhang Y."/>
            <person name="Wang W."/>
            <person name="Li J."/>
            <person name="Wei F."/>
            <person name="Li H."/>
            <person name="Jian M."/>
            <person name="Li J."/>
            <person name="Zhang Z."/>
            <person name="Nielsen R."/>
            <person name="Li D."/>
            <person name="Gu W."/>
            <person name="Yang Z."/>
            <person name="Xuan Z."/>
            <person name="Ryder O.A."/>
            <person name="Leung F.C."/>
            <person name="Zhou Y."/>
            <person name="Cao J."/>
            <person name="Sun X."/>
            <person name="Fu Y."/>
            <person name="Fang X."/>
            <person name="Guo X."/>
            <person name="Wang B."/>
            <person name="Hou R."/>
            <person name="Shen F."/>
            <person name="Mu B."/>
            <person name="Ni P."/>
            <person name="Lin R."/>
            <person name="Qian W."/>
            <person name="Wang G."/>
            <person name="Yu C."/>
            <person name="Nie W."/>
            <person name="Wang J."/>
            <person name="Wu Z."/>
            <person name="Liang H."/>
            <person name="Min J."/>
            <person name="Wu Q."/>
            <person name="Cheng S."/>
            <person name="Ruan J."/>
            <person name="Wang M."/>
            <person name="Shi Z."/>
            <person name="Wen M."/>
            <person name="Liu B."/>
            <person name="Ren X."/>
            <person name="Zheng H."/>
            <person name="Dong D."/>
            <person name="Cook K."/>
            <person name="Shan G."/>
            <person name="Zhang H."/>
            <person name="Kosiol C."/>
            <person name="Xie X."/>
            <person name="Lu Z."/>
            <person name="Zheng H."/>
            <person name="Li Y."/>
            <person name="Steiner C.C."/>
            <person name="Lam T.T."/>
            <person name="Lin S."/>
            <person name="Zhang Q."/>
            <person name="Li G."/>
            <person name="Tian J."/>
            <person name="Gong T."/>
            <person name="Liu H."/>
            <person name="Zhang D."/>
            <person name="Fang L."/>
            <person name="Ye C."/>
            <person name="Zhang J."/>
            <person name="Hu W."/>
            <person name="Xu A."/>
            <person name="Ren Y."/>
            <person name="Zhang G."/>
            <person name="Bruford M.W."/>
            <person name="Li Q."/>
            <person name="Ma L."/>
            <person name="Guo Y."/>
            <person name="An N."/>
            <person name="Hu Y."/>
            <person name="Zheng Y."/>
            <person name="Shi Y."/>
            <person name="Li Z."/>
            <person name="Liu Q."/>
            <person name="Chen Y."/>
            <person name="Zhao J."/>
            <person name="Qu N."/>
            <person name="Zhao S."/>
            <person name="Tian F."/>
            <person name="Wang X."/>
            <person name="Wang H."/>
            <person name="Xu L."/>
            <person name="Liu X."/>
            <person name="Vinar T."/>
            <person name="Wang Y."/>
            <person name="Lam T.W."/>
            <person name="Yiu S.M."/>
            <person name="Liu S."/>
            <person name="Zhang H."/>
            <person name="Li D."/>
            <person name="Huang Y."/>
            <person name="Wang X."/>
            <person name="Yang G."/>
            <person name="Jiang Z."/>
            <person name="Wang J."/>
            <person name="Qin N."/>
            <person name="Li L."/>
            <person name="Li J."/>
            <person name="Bolund L."/>
            <person name="Kristiansen K."/>
            <person name="Wong G.K."/>
            <person name="Olson M."/>
            <person name="Zhang X."/>
            <person name="Li S."/>
            <person name="Yang H."/>
            <person name="Wang J."/>
            <person name="Wang J."/>
        </authorList>
    </citation>
    <scope>NUCLEOTIDE SEQUENCE [LARGE SCALE GENOMIC DNA]</scope>
</reference>
<dbReference type="Pfam" id="PF00048">
    <property type="entry name" value="IL8"/>
    <property type="match status" value="1"/>
</dbReference>
<keyword evidence="4" id="KW-0732">Signal</keyword>